<keyword evidence="3" id="KW-1185">Reference proteome</keyword>
<dbReference type="EMBL" id="ML994646">
    <property type="protein sequence ID" value="KAF2182721.1"/>
    <property type="molecule type" value="Genomic_DNA"/>
</dbReference>
<proteinExistence type="predicted"/>
<feature type="transmembrane region" description="Helical" evidence="1">
    <location>
        <begin position="12"/>
        <end position="37"/>
    </location>
</feature>
<sequence length="107" mass="11747">MSRKRSAKSKPALRGIICILPFHTMSTAIFLAVSMALRCRCGEREGFRSCEGPCVCRGHVLVVGRGWCGGIHRETRPVLCVAIYSSRTPKIGLSTTPIAFLVGLQKW</sequence>
<name>A0A6A6DSY0_9PEZI</name>
<keyword evidence="1" id="KW-1133">Transmembrane helix</keyword>
<dbReference type="AlphaFoldDB" id="A0A6A6DSY0"/>
<evidence type="ECO:0000313" key="2">
    <source>
        <dbReference type="EMBL" id="KAF2182721.1"/>
    </source>
</evidence>
<evidence type="ECO:0000256" key="1">
    <source>
        <dbReference type="SAM" id="Phobius"/>
    </source>
</evidence>
<gene>
    <name evidence="2" type="ORF">K469DRAFT_218911</name>
</gene>
<reference evidence="2" key="1">
    <citation type="journal article" date="2020" name="Stud. Mycol.">
        <title>101 Dothideomycetes genomes: a test case for predicting lifestyles and emergence of pathogens.</title>
        <authorList>
            <person name="Haridas S."/>
            <person name="Albert R."/>
            <person name="Binder M."/>
            <person name="Bloem J."/>
            <person name="Labutti K."/>
            <person name="Salamov A."/>
            <person name="Andreopoulos B."/>
            <person name="Baker S."/>
            <person name="Barry K."/>
            <person name="Bills G."/>
            <person name="Bluhm B."/>
            <person name="Cannon C."/>
            <person name="Castanera R."/>
            <person name="Culley D."/>
            <person name="Daum C."/>
            <person name="Ezra D."/>
            <person name="Gonzalez J."/>
            <person name="Henrissat B."/>
            <person name="Kuo A."/>
            <person name="Liang C."/>
            <person name="Lipzen A."/>
            <person name="Lutzoni F."/>
            <person name="Magnuson J."/>
            <person name="Mondo S."/>
            <person name="Nolan M."/>
            <person name="Ohm R."/>
            <person name="Pangilinan J."/>
            <person name="Park H.-J."/>
            <person name="Ramirez L."/>
            <person name="Alfaro M."/>
            <person name="Sun H."/>
            <person name="Tritt A."/>
            <person name="Yoshinaga Y."/>
            <person name="Zwiers L.-H."/>
            <person name="Turgeon B."/>
            <person name="Goodwin S."/>
            <person name="Spatafora J."/>
            <person name="Crous P."/>
            <person name="Grigoriev I."/>
        </authorList>
    </citation>
    <scope>NUCLEOTIDE SEQUENCE</scope>
    <source>
        <strain evidence="2">CBS 207.26</strain>
    </source>
</reference>
<keyword evidence="1" id="KW-0472">Membrane</keyword>
<accession>A0A6A6DSY0</accession>
<organism evidence="2 3">
    <name type="scientific">Zopfia rhizophila CBS 207.26</name>
    <dbReference type="NCBI Taxonomy" id="1314779"/>
    <lineage>
        <taxon>Eukaryota</taxon>
        <taxon>Fungi</taxon>
        <taxon>Dikarya</taxon>
        <taxon>Ascomycota</taxon>
        <taxon>Pezizomycotina</taxon>
        <taxon>Dothideomycetes</taxon>
        <taxon>Dothideomycetes incertae sedis</taxon>
        <taxon>Zopfiaceae</taxon>
        <taxon>Zopfia</taxon>
    </lineage>
</organism>
<evidence type="ECO:0000313" key="3">
    <source>
        <dbReference type="Proteomes" id="UP000800200"/>
    </source>
</evidence>
<dbReference type="Proteomes" id="UP000800200">
    <property type="component" value="Unassembled WGS sequence"/>
</dbReference>
<keyword evidence="1" id="KW-0812">Transmembrane</keyword>
<protein>
    <submittedName>
        <fullName evidence="2">Uncharacterized protein</fullName>
    </submittedName>
</protein>